<comment type="function">
    <text evidence="7">Catalyzes the ferrous insertion into protoporphyrin IX.</text>
</comment>
<keyword evidence="7" id="KW-0479">Metal-binding</keyword>
<dbReference type="CDD" id="cd03411">
    <property type="entry name" value="Ferrochelatase_N"/>
    <property type="match status" value="1"/>
</dbReference>
<organism evidence="9">
    <name type="scientific">Singulisphaera sp. Ch08</name>
    <dbReference type="NCBI Taxonomy" id="3120278"/>
    <lineage>
        <taxon>Bacteria</taxon>
        <taxon>Pseudomonadati</taxon>
        <taxon>Planctomycetota</taxon>
        <taxon>Planctomycetia</taxon>
        <taxon>Isosphaerales</taxon>
        <taxon>Isosphaeraceae</taxon>
        <taxon>Singulisphaera</taxon>
    </lineage>
</organism>
<evidence type="ECO:0000256" key="1">
    <source>
        <dbReference type="ARBA" id="ARBA00007718"/>
    </source>
</evidence>
<feature type="binding site" evidence="7">
    <location>
        <position position="184"/>
    </location>
    <ligand>
        <name>Fe(2+)</name>
        <dbReference type="ChEBI" id="CHEBI:29033"/>
    </ligand>
</feature>
<dbReference type="RefSeq" id="WP_406696037.1">
    <property type="nucleotide sequence ID" value="NZ_CP155447.1"/>
</dbReference>
<evidence type="ECO:0000313" key="9">
    <source>
        <dbReference type="EMBL" id="XBH03301.1"/>
    </source>
</evidence>
<evidence type="ECO:0000256" key="4">
    <source>
        <dbReference type="ARBA" id="ARBA00023239"/>
    </source>
</evidence>
<evidence type="ECO:0000256" key="5">
    <source>
        <dbReference type="ARBA" id="ARBA00023244"/>
    </source>
</evidence>
<evidence type="ECO:0000256" key="6">
    <source>
        <dbReference type="ARBA" id="ARBA00024536"/>
    </source>
</evidence>
<keyword evidence="7" id="KW-0963">Cytoplasm</keyword>
<dbReference type="AlphaFoldDB" id="A0AAU7CF67"/>
<comment type="similarity">
    <text evidence="1 7 8">Belongs to the ferrochelatase family.</text>
</comment>
<sequence length="312" mass="35178">MEITYDSVLLMAYGAPEKMEEVRPFLDNILRGLPVPKERYEAVVHHYELIGGKSPLNELTARQARGLKNWIDEQSLELPVYVGMRFAKPYMFTAINAMVQDGRRRAVGIILAPYRSDPSFEKYQETVQEVLDSTGAGETLQIDFVQPWFDHPLFAEAQADEVRRALEQVPESRRDQAKLLFTAHSIPVATAERCPYVAQIETACRNVATCLDGVPWNLVWQSRSGNPRTPWLEPDVNSKIRQLNDEGVADVVLCPIGFISDHVEVMYDLDFEAAQTCRELGMNMVRAGTVNDHPTFIKALGDLVVTKIGAER</sequence>
<keyword evidence="5 7" id="KW-0627">Porphyrin biosynthesis</keyword>
<evidence type="ECO:0000256" key="3">
    <source>
        <dbReference type="ARBA" id="ARBA00023133"/>
    </source>
</evidence>
<comment type="pathway">
    <text evidence="7">Porphyrin-containing compound metabolism; protoheme biosynthesis; protoheme from protoporphyrin-IX: step 1/1.</text>
</comment>
<comment type="catalytic activity">
    <reaction evidence="7">
        <text>heme b + 2 H(+) = protoporphyrin IX + Fe(2+)</text>
        <dbReference type="Rhea" id="RHEA:22584"/>
        <dbReference type="ChEBI" id="CHEBI:15378"/>
        <dbReference type="ChEBI" id="CHEBI:29033"/>
        <dbReference type="ChEBI" id="CHEBI:57306"/>
        <dbReference type="ChEBI" id="CHEBI:60344"/>
        <dbReference type="EC" id="4.98.1.1"/>
    </reaction>
</comment>
<evidence type="ECO:0000256" key="8">
    <source>
        <dbReference type="RuleBase" id="RU004185"/>
    </source>
</evidence>
<dbReference type="PANTHER" id="PTHR11108:SF1">
    <property type="entry name" value="FERROCHELATASE, MITOCHONDRIAL"/>
    <property type="match status" value="1"/>
</dbReference>
<proteinExistence type="inferred from homology"/>
<dbReference type="GO" id="GO:0004325">
    <property type="term" value="F:ferrochelatase activity"/>
    <property type="evidence" value="ECO:0007669"/>
    <property type="project" value="UniProtKB-UniRule"/>
</dbReference>
<comment type="catalytic activity">
    <reaction evidence="6">
        <text>Fe-coproporphyrin III + 2 H(+) = coproporphyrin III + Fe(2+)</text>
        <dbReference type="Rhea" id="RHEA:49572"/>
        <dbReference type="ChEBI" id="CHEBI:15378"/>
        <dbReference type="ChEBI" id="CHEBI:29033"/>
        <dbReference type="ChEBI" id="CHEBI:68438"/>
        <dbReference type="ChEBI" id="CHEBI:131725"/>
        <dbReference type="EC" id="4.99.1.9"/>
    </reaction>
    <physiologicalReaction direction="right-to-left" evidence="6">
        <dbReference type="Rhea" id="RHEA:49574"/>
    </physiologicalReaction>
</comment>
<accession>A0AAU7CF67</accession>
<dbReference type="NCBIfam" id="TIGR00109">
    <property type="entry name" value="hemH"/>
    <property type="match status" value="1"/>
</dbReference>
<feature type="binding site" evidence="7">
    <location>
        <position position="264"/>
    </location>
    <ligand>
        <name>Fe(2+)</name>
        <dbReference type="ChEBI" id="CHEBI:29033"/>
    </ligand>
</feature>
<comment type="subcellular location">
    <subcellularLocation>
        <location evidence="7">Cytoplasm</location>
    </subcellularLocation>
</comment>
<dbReference type="HAMAP" id="MF_00323">
    <property type="entry name" value="Ferrochelatase"/>
    <property type="match status" value="1"/>
</dbReference>
<dbReference type="GO" id="GO:0046872">
    <property type="term" value="F:metal ion binding"/>
    <property type="evidence" value="ECO:0007669"/>
    <property type="project" value="UniProtKB-KW"/>
</dbReference>
<dbReference type="InterPro" id="IPR001015">
    <property type="entry name" value="Ferrochelatase"/>
</dbReference>
<gene>
    <name evidence="7 9" type="primary">hemH</name>
    <name evidence="9" type="ORF">V5E97_34080</name>
</gene>
<dbReference type="EMBL" id="CP155447">
    <property type="protein sequence ID" value="XBH03301.1"/>
    <property type="molecule type" value="Genomic_DNA"/>
</dbReference>
<protein>
    <recommendedName>
        <fullName evidence="7">Ferrochelatase</fullName>
        <ecNumber evidence="7">4.98.1.1</ecNumber>
    </recommendedName>
    <alternativeName>
        <fullName evidence="7">Heme synthase</fullName>
    </alternativeName>
    <alternativeName>
        <fullName evidence="7">Protoheme ferro-lyase</fullName>
    </alternativeName>
</protein>
<dbReference type="InterPro" id="IPR033659">
    <property type="entry name" value="Ferrochelatase_N"/>
</dbReference>
<dbReference type="GO" id="GO:0006783">
    <property type="term" value="P:heme biosynthetic process"/>
    <property type="evidence" value="ECO:0007669"/>
    <property type="project" value="UniProtKB-UniRule"/>
</dbReference>
<dbReference type="Gene3D" id="3.40.50.1400">
    <property type="match status" value="2"/>
</dbReference>
<name>A0AAU7CF67_9BACT</name>
<evidence type="ECO:0000256" key="7">
    <source>
        <dbReference type="HAMAP-Rule" id="MF_00323"/>
    </source>
</evidence>
<dbReference type="PANTHER" id="PTHR11108">
    <property type="entry name" value="FERROCHELATASE"/>
    <property type="match status" value="1"/>
</dbReference>
<dbReference type="EC" id="4.98.1.1" evidence="7"/>
<dbReference type="CDD" id="cd00419">
    <property type="entry name" value="Ferrochelatase_C"/>
    <property type="match status" value="1"/>
</dbReference>
<evidence type="ECO:0000256" key="2">
    <source>
        <dbReference type="ARBA" id="ARBA00023004"/>
    </source>
</evidence>
<reference evidence="9" key="1">
    <citation type="submission" date="2024-05" db="EMBL/GenBank/DDBJ databases">
        <title>Planctomycetes of the genus Singulisphaera possess chitinolytic capabilities.</title>
        <authorList>
            <person name="Ivanova A."/>
        </authorList>
    </citation>
    <scope>NUCLEOTIDE SEQUENCE</scope>
    <source>
        <strain evidence="9">Ch08T</strain>
    </source>
</reference>
<dbReference type="InterPro" id="IPR033644">
    <property type="entry name" value="Ferrochelatase_C"/>
</dbReference>
<keyword evidence="4 7" id="KW-0456">Lyase</keyword>
<keyword evidence="2 7" id="KW-0408">Iron</keyword>
<dbReference type="SUPFAM" id="SSF53800">
    <property type="entry name" value="Chelatase"/>
    <property type="match status" value="1"/>
</dbReference>
<dbReference type="Pfam" id="PF00762">
    <property type="entry name" value="Ferrochelatase"/>
    <property type="match status" value="1"/>
</dbReference>
<keyword evidence="3 7" id="KW-0350">Heme biosynthesis</keyword>
<dbReference type="GO" id="GO:0005737">
    <property type="term" value="C:cytoplasm"/>
    <property type="evidence" value="ECO:0007669"/>
    <property type="project" value="UniProtKB-SubCell"/>
</dbReference>